<sequence length="56" mass="6624">MHPALGFTYLFLLTSISPMFVNFVLFSFYLSFLFTLSPILDLRRSVEVYIRDRDRG</sequence>
<dbReference type="RefSeq" id="XP_001880954.1">
    <property type="nucleotide sequence ID" value="XM_001880919.1"/>
</dbReference>
<evidence type="ECO:0000256" key="1">
    <source>
        <dbReference type="SAM" id="Phobius"/>
    </source>
</evidence>
<evidence type="ECO:0000313" key="3">
    <source>
        <dbReference type="Proteomes" id="UP000001194"/>
    </source>
</evidence>
<dbReference type="GeneID" id="6076212"/>
<dbReference type="HOGENOM" id="CLU_3014568_0_0_1"/>
<reference evidence="2 3" key="1">
    <citation type="journal article" date="2008" name="Nature">
        <title>The genome of Laccaria bicolor provides insights into mycorrhizal symbiosis.</title>
        <authorList>
            <person name="Martin F."/>
            <person name="Aerts A."/>
            <person name="Ahren D."/>
            <person name="Brun A."/>
            <person name="Danchin E.G.J."/>
            <person name="Duchaussoy F."/>
            <person name="Gibon J."/>
            <person name="Kohler A."/>
            <person name="Lindquist E."/>
            <person name="Pereda V."/>
            <person name="Salamov A."/>
            <person name="Shapiro H.J."/>
            <person name="Wuyts J."/>
            <person name="Blaudez D."/>
            <person name="Buee M."/>
            <person name="Brokstein P."/>
            <person name="Canbaeck B."/>
            <person name="Cohen D."/>
            <person name="Courty P.E."/>
            <person name="Coutinho P.M."/>
            <person name="Delaruelle C."/>
            <person name="Detter J.C."/>
            <person name="Deveau A."/>
            <person name="DiFazio S."/>
            <person name="Duplessis S."/>
            <person name="Fraissinet-Tachet L."/>
            <person name="Lucic E."/>
            <person name="Frey-Klett P."/>
            <person name="Fourrey C."/>
            <person name="Feussner I."/>
            <person name="Gay G."/>
            <person name="Grimwood J."/>
            <person name="Hoegger P.J."/>
            <person name="Jain P."/>
            <person name="Kilaru S."/>
            <person name="Labbe J."/>
            <person name="Lin Y.C."/>
            <person name="Legue V."/>
            <person name="Le Tacon F."/>
            <person name="Marmeisse R."/>
            <person name="Melayah D."/>
            <person name="Montanini B."/>
            <person name="Muratet M."/>
            <person name="Nehls U."/>
            <person name="Niculita-Hirzel H."/>
            <person name="Oudot-Le Secq M.P."/>
            <person name="Peter M."/>
            <person name="Quesneville H."/>
            <person name="Rajashekar B."/>
            <person name="Reich M."/>
            <person name="Rouhier N."/>
            <person name="Schmutz J."/>
            <person name="Yin T."/>
            <person name="Chalot M."/>
            <person name="Henrissat B."/>
            <person name="Kuees U."/>
            <person name="Lucas S."/>
            <person name="Van de Peer Y."/>
            <person name="Podila G.K."/>
            <person name="Polle A."/>
            <person name="Pukkila P.J."/>
            <person name="Richardson P.M."/>
            <person name="Rouze P."/>
            <person name="Sanders I.R."/>
            <person name="Stajich J.E."/>
            <person name="Tunlid A."/>
            <person name="Tuskan G."/>
            <person name="Grigoriev I.V."/>
        </authorList>
    </citation>
    <scope>NUCLEOTIDE SEQUENCE [LARGE SCALE GENOMIC DNA]</scope>
    <source>
        <strain evidence="3">S238N-H82 / ATCC MYA-4686</strain>
    </source>
</reference>
<feature type="transmembrane region" description="Helical" evidence="1">
    <location>
        <begin position="6"/>
        <end position="34"/>
    </location>
</feature>
<dbReference type="InParanoid" id="B0DAC9"/>
<keyword evidence="1" id="KW-0472">Membrane</keyword>
<gene>
    <name evidence="2" type="ORF">LACBIDRAFT_297250</name>
</gene>
<dbReference type="EMBL" id="DS547101">
    <property type="protein sequence ID" value="EDR08729.1"/>
    <property type="molecule type" value="Genomic_DNA"/>
</dbReference>
<protein>
    <submittedName>
        <fullName evidence="2">Predicted protein</fullName>
    </submittedName>
</protein>
<keyword evidence="3" id="KW-1185">Reference proteome</keyword>
<keyword evidence="1" id="KW-1133">Transmembrane helix</keyword>
<dbReference type="KEGG" id="lbc:LACBIDRAFT_297250"/>
<organism evidence="3">
    <name type="scientific">Laccaria bicolor (strain S238N-H82 / ATCC MYA-4686)</name>
    <name type="common">Bicoloured deceiver</name>
    <name type="synonym">Laccaria laccata var. bicolor</name>
    <dbReference type="NCBI Taxonomy" id="486041"/>
    <lineage>
        <taxon>Eukaryota</taxon>
        <taxon>Fungi</taxon>
        <taxon>Dikarya</taxon>
        <taxon>Basidiomycota</taxon>
        <taxon>Agaricomycotina</taxon>
        <taxon>Agaricomycetes</taxon>
        <taxon>Agaricomycetidae</taxon>
        <taxon>Agaricales</taxon>
        <taxon>Agaricineae</taxon>
        <taxon>Hydnangiaceae</taxon>
        <taxon>Laccaria</taxon>
    </lineage>
</organism>
<dbReference type="Proteomes" id="UP000001194">
    <property type="component" value="Unassembled WGS sequence"/>
</dbReference>
<proteinExistence type="predicted"/>
<evidence type="ECO:0000313" key="2">
    <source>
        <dbReference type="EMBL" id="EDR08729.1"/>
    </source>
</evidence>
<dbReference type="AlphaFoldDB" id="B0DAC9"/>
<keyword evidence="1" id="KW-0812">Transmembrane</keyword>
<accession>B0DAC9</accession>
<name>B0DAC9_LACBS</name>